<comment type="function">
    <text evidence="5">Involved in urease metallocenter assembly. Binds nickel. Probably functions as a nickel donor during metallocenter assembly.</text>
</comment>
<dbReference type="Pfam" id="PF02814">
    <property type="entry name" value="UreE_N"/>
    <property type="match status" value="1"/>
</dbReference>
<dbReference type="PATRIC" id="fig|728005.3.peg.3822"/>
<dbReference type="InterPro" id="IPR007864">
    <property type="entry name" value="UreE_C_dom"/>
</dbReference>
<dbReference type="GO" id="GO:0006457">
    <property type="term" value="P:protein folding"/>
    <property type="evidence" value="ECO:0007669"/>
    <property type="project" value="InterPro"/>
</dbReference>
<evidence type="ECO:0000313" key="7">
    <source>
        <dbReference type="EMBL" id="KKC34919.1"/>
    </source>
</evidence>
<dbReference type="SMART" id="SM00988">
    <property type="entry name" value="UreE_N"/>
    <property type="match status" value="1"/>
</dbReference>
<evidence type="ECO:0000256" key="2">
    <source>
        <dbReference type="ARBA" id="ARBA00022490"/>
    </source>
</evidence>
<dbReference type="GO" id="GO:0005737">
    <property type="term" value="C:cytoplasm"/>
    <property type="evidence" value="ECO:0007669"/>
    <property type="project" value="UniProtKB-SubCell"/>
</dbReference>
<dbReference type="HAMAP" id="MF_00822">
    <property type="entry name" value="UreE"/>
    <property type="match status" value="1"/>
</dbReference>
<dbReference type="GO" id="GO:0051082">
    <property type="term" value="F:unfolded protein binding"/>
    <property type="evidence" value="ECO:0007669"/>
    <property type="project" value="UniProtKB-UniRule"/>
</dbReference>
<keyword evidence="2 5" id="KW-0963">Cytoplasm</keyword>
<reference evidence="7 9" key="1">
    <citation type="submission" date="2015-03" db="EMBL/GenBank/DDBJ databases">
        <authorList>
            <person name="Lepp D."/>
            <person name="Hassan Y.I."/>
            <person name="Li X.-Z."/>
            <person name="Zhou T."/>
        </authorList>
    </citation>
    <scope>NUCLEOTIDE SEQUENCE [LARGE SCALE GENOMIC DNA]</scope>
    <source>
        <strain evidence="7 9">Cr7-05</strain>
    </source>
</reference>
<dbReference type="PIRSF" id="PIRSF036402">
    <property type="entry name" value="Ureas_acces_UreE"/>
    <property type="match status" value="1"/>
</dbReference>
<sequence>MLRAVSILPPDHGRGIAYDSVTLEHTERRLRRKLLRLAGGDDVMVDFPQTLTLEHGSALELEDGRYVGIIAAEELLYDVRGRDTAHLVRLAWHIGNRHTSAQLEATRILIKRDHVLKTMLEGLGATIENVSEPFYAEHGAYHSHADSGHALLAR</sequence>
<dbReference type="AlphaFoldDB" id="A0A0F5Q4C3"/>
<keyword evidence="3 5" id="KW-0533">Nickel</keyword>
<feature type="domain" description="UreE urease accessory N-terminal" evidence="6">
    <location>
        <begin position="3"/>
        <end position="67"/>
    </location>
</feature>
<evidence type="ECO:0000313" key="8">
    <source>
        <dbReference type="EMBL" id="SFD08344.1"/>
    </source>
</evidence>
<protein>
    <recommendedName>
        <fullName evidence="5">Urease accessory protein UreE</fullName>
    </recommendedName>
</protein>
<evidence type="ECO:0000256" key="4">
    <source>
        <dbReference type="ARBA" id="ARBA00023186"/>
    </source>
</evidence>
<evidence type="ECO:0000256" key="5">
    <source>
        <dbReference type="HAMAP-Rule" id="MF_00822"/>
    </source>
</evidence>
<evidence type="ECO:0000313" key="9">
    <source>
        <dbReference type="Proteomes" id="UP000033519"/>
    </source>
</evidence>
<dbReference type="EMBL" id="LAPV01000008">
    <property type="protein sequence ID" value="KKC34919.1"/>
    <property type="molecule type" value="Genomic_DNA"/>
</dbReference>
<dbReference type="GO" id="GO:0016151">
    <property type="term" value="F:nickel cation binding"/>
    <property type="evidence" value="ECO:0007669"/>
    <property type="project" value="UniProtKB-UniRule"/>
</dbReference>
<organism evidence="8 10">
    <name type="scientific">Devosia psychrophila</name>
    <dbReference type="NCBI Taxonomy" id="728005"/>
    <lineage>
        <taxon>Bacteria</taxon>
        <taxon>Pseudomonadati</taxon>
        <taxon>Pseudomonadota</taxon>
        <taxon>Alphaproteobacteria</taxon>
        <taxon>Hyphomicrobiales</taxon>
        <taxon>Devosiaceae</taxon>
        <taxon>Devosia</taxon>
    </lineage>
</organism>
<reference evidence="8 10" key="2">
    <citation type="submission" date="2016-10" db="EMBL/GenBank/DDBJ databases">
        <authorList>
            <person name="de Groot N.N."/>
        </authorList>
    </citation>
    <scope>NUCLEOTIDE SEQUENCE [LARGE SCALE GENOMIC DNA]</scope>
    <source>
        <strain evidence="8 10">CGMCC 1.10210</strain>
    </source>
</reference>
<dbReference type="GO" id="GO:0065003">
    <property type="term" value="P:protein-containing complex assembly"/>
    <property type="evidence" value="ECO:0007669"/>
    <property type="project" value="InterPro"/>
</dbReference>
<keyword evidence="4 5" id="KW-0143">Chaperone</keyword>
<dbReference type="EMBL" id="FOMB01000020">
    <property type="protein sequence ID" value="SFD08344.1"/>
    <property type="molecule type" value="Genomic_DNA"/>
</dbReference>
<dbReference type="InterPro" id="IPR012406">
    <property type="entry name" value="UreE"/>
</dbReference>
<dbReference type="InterPro" id="IPR004029">
    <property type="entry name" value="UreE_N"/>
</dbReference>
<dbReference type="SUPFAM" id="SSF69287">
    <property type="entry name" value="Urease metallochaperone UreE, N-terminal domain"/>
    <property type="match status" value="1"/>
</dbReference>
<dbReference type="STRING" id="728005.SAMN04488059_12029"/>
<dbReference type="InterPro" id="IPR036118">
    <property type="entry name" value="UreE_N_sf"/>
</dbReference>
<name>A0A0F5Q4C3_9HYPH</name>
<proteinExistence type="inferred from homology"/>
<dbReference type="GO" id="GO:0019627">
    <property type="term" value="P:urea metabolic process"/>
    <property type="evidence" value="ECO:0007669"/>
    <property type="project" value="InterPro"/>
</dbReference>
<dbReference type="Proteomes" id="UP000033519">
    <property type="component" value="Unassembled WGS sequence"/>
</dbReference>
<accession>A0A0F5Q4C3</accession>
<dbReference type="Gene3D" id="3.30.70.790">
    <property type="entry name" value="UreE, C-terminal domain"/>
    <property type="match status" value="1"/>
</dbReference>
<evidence type="ECO:0000256" key="1">
    <source>
        <dbReference type="ARBA" id="ARBA00004496"/>
    </source>
</evidence>
<dbReference type="OrthoDB" id="9802215at2"/>
<evidence type="ECO:0000259" key="6">
    <source>
        <dbReference type="SMART" id="SM00988"/>
    </source>
</evidence>
<comment type="similarity">
    <text evidence="5">Belongs to the UreE family.</text>
</comment>
<keyword evidence="9" id="KW-1185">Reference proteome</keyword>
<gene>
    <name evidence="5" type="primary">ureE</name>
    <name evidence="8" type="ORF">SAMN04488059_12029</name>
    <name evidence="7" type="ORF">WH91_00220</name>
</gene>
<dbReference type="RefSeq" id="WP_046168993.1">
    <property type="nucleotide sequence ID" value="NZ_FOMB01000020.1"/>
</dbReference>
<dbReference type="Proteomes" id="UP000182258">
    <property type="component" value="Unassembled WGS sequence"/>
</dbReference>
<comment type="subcellular location">
    <subcellularLocation>
        <location evidence="1 5">Cytoplasm</location>
    </subcellularLocation>
</comment>
<evidence type="ECO:0000313" key="10">
    <source>
        <dbReference type="Proteomes" id="UP000182258"/>
    </source>
</evidence>
<dbReference type="SUPFAM" id="SSF69737">
    <property type="entry name" value="Urease metallochaperone UreE, C-terminal domain"/>
    <property type="match status" value="1"/>
</dbReference>
<evidence type="ECO:0000256" key="3">
    <source>
        <dbReference type="ARBA" id="ARBA00022596"/>
    </source>
</evidence>
<dbReference type="Gene3D" id="2.60.260.20">
    <property type="entry name" value="Urease metallochaperone UreE, N-terminal domain"/>
    <property type="match status" value="1"/>
</dbReference>
<dbReference type="Pfam" id="PF05194">
    <property type="entry name" value="UreE_C"/>
    <property type="match status" value="1"/>
</dbReference>